<sequence>MSSELAISTDRVKKFIDDLESQKTILSKCTQLFTTLTNHFSSLQNSLSLKSQSLDSRFISLSSSSSQTLESLSLSESSIPDRESAATAGIEAQKESALAEFRNPMTSTQLSESLKSLSRRMDSTALIKFIVSKRKESVSLRAEISNALSEAVDPPRLVLEAVDDFVSQKIGKTGGLTDKRWACGILVQALLPEATWKKKKGKRPVFASSTVERAGKVVEKWKGQLDGEGEGVGAAEAVMFLQMVVGFELKERFEEAFLRKLVVDFASRRDMAKLAAALGFGDKIGDIIDELIKNGKEIEAVYFATEAGLTQRFSAVSLLKSHLRNSKKNATTIMKNGNNTAAATEESNNLELNSIKAIIKCVEDHKLESEFSVDNLRKRATQLEKVRADRKKSSSATGKPQNKRGHNAGSSRSSGPHAFRPAKASKFSNAYPPFSRRNPASSAQHSPAARYSGPYTYGGQNVFEGPTAPYASAYGVPHSQSPAAVTQQHYSHPVDNMIASGYRSSGAYGGQPSYGAYDYGSAAPSAHQPSSYTQ</sequence>
<dbReference type="PANTHER" id="PTHR31791">
    <property type="entry name" value="FRIGIDA-LIKE PROTEIN 3-RELATED"/>
    <property type="match status" value="1"/>
</dbReference>
<keyword evidence="4 5" id="KW-0287">Flowering</keyword>
<evidence type="ECO:0000256" key="4">
    <source>
        <dbReference type="ARBA" id="ARBA00023089"/>
    </source>
</evidence>
<dbReference type="RefSeq" id="XP_022749791.1">
    <property type="nucleotide sequence ID" value="XM_022894056.1"/>
</dbReference>
<gene>
    <name evidence="8" type="primary">LOC111299092</name>
</gene>
<keyword evidence="7" id="KW-1185">Reference proteome</keyword>
<evidence type="ECO:0000313" key="8">
    <source>
        <dbReference type="RefSeq" id="XP_022749791.1"/>
    </source>
</evidence>
<evidence type="ECO:0000313" key="7">
    <source>
        <dbReference type="Proteomes" id="UP000515121"/>
    </source>
</evidence>
<dbReference type="PANTHER" id="PTHR31791:SF10">
    <property type="entry name" value="FRIGIDA-LIKE PROTEIN"/>
    <property type="match status" value="1"/>
</dbReference>
<dbReference type="KEGG" id="dzi:111299092"/>
<organism evidence="7 8">
    <name type="scientific">Durio zibethinus</name>
    <name type="common">Durian</name>
    <dbReference type="NCBI Taxonomy" id="66656"/>
    <lineage>
        <taxon>Eukaryota</taxon>
        <taxon>Viridiplantae</taxon>
        <taxon>Streptophyta</taxon>
        <taxon>Embryophyta</taxon>
        <taxon>Tracheophyta</taxon>
        <taxon>Spermatophyta</taxon>
        <taxon>Magnoliopsida</taxon>
        <taxon>eudicotyledons</taxon>
        <taxon>Gunneridae</taxon>
        <taxon>Pentapetalae</taxon>
        <taxon>rosids</taxon>
        <taxon>malvids</taxon>
        <taxon>Malvales</taxon>
        <taxon>Malvaceae</taxon>
        <taxon>Helicteroideae</taxon>
        <taxon>Durio</taxon>
    </lineage>
</organism>
<dbReference type="AlphaFoldDB" id="A0A6P5ZBN6"/>
<feature type="region of interest" description="Disordered" evidence="6">
    <location>
        <begin position="383"/>
        <end position="452"/>
    </location>
</feature>
<evidence type="ECO:0000256" key="5">
    <source>
        <dbReference type="RuleBase" id="RU364012"/>
    </source>
</evidence>
<name>A0A6P5ZBN6_DURZI</name>
<evidence type="ECO:0000256" key="2">
    <source>
        <dbReference type="ARBA" id="ARBA00022473"/>
    </source>
</evidence>
<dbReference type="GO" id="GO:0030154">
    <property type="term" value="P:cell differentiation"/>
    <property type="evidence" value="ECO:0007669"/>
    <property type="project" value="UniProtKB-KW"/>
</dbReference>
<dbReference type="InterPro" id="IPR012474">
    <property type="entry name" value="Frigida"/>
</dbReference>
<dbReference type="Proteomes" id="UP000515121">
    <property type="component" value="Unplaced"/>
</dbReference>
<keyword evidence="3 5" id="KW-0221">Differentiation</keyword>
<evidence type="ECO:0000256" key="6">
    <source>
        <dbReference type="SAM" id="MobiDB-lite"/>
    </source>
</evidence>
<dbReference type="OrthoDB" id="1917867at2759"/>
<dbReference type="GeneID" id="111299092"/>
<protein>
    <recommendedName>
        <fullName evidence="5">FRIGIDA-like protein</fullName>
    </recommendedName>
</protein>
<accession>A0A6P5ZBN6</accession>
<dbReference type="GO" id="GO:0009908">
    <property type="term" value="P:flower development"/>
    <property type="evidence" value="ECO:0007669"/>
    <property type="project" value="UniProtKB-KW"/>
</dbReference>
<dbReference type="Pfam" id="PF07899">
    <property type="entry name" value="Frigida"/>
    <property type="match status" value="1"/>
</dbReference>
<comment type="similarity">
    <text evidence="1 5">Belongs to the Frigida family.</text>
</comment>
<reference evidence="8" key="1">
    <citation type="submission" date="2025-08" db="UniProtKB">
        <authorList>
            <consortium name="RefSeq"/>
        </authorList>
    </citation>
    <scope>IDENTIFICATION</scope>
    <source>
        <tissue evidence="8">Fruit stalk</tissue>
    </source>
</reference>
<evidence type="ECO:0000256" key="3">
    <source>
        <dbReference type="ARBA" id="ARBA00022782"/>
    </source>
</evidence>
<proteinExistence type="inferred from homology"/>
<keyword evidence="2 5" id="KW-0217">Developmental protein</keyword>
<evidence type="ECO:0000256" key="1">
    <source>
        <dbReference type="ARBA" id="ARBA00008956"/>
    </source>
</evidence>